<feature type="domain" description="SF4 helicase" evidence="15">
    <location>
        <begin position="206"/>
        <end position="480"/>
    </location>
</feature>
<dbReference type="Proteomes" id="UP000184418">
    <property type="component" value="Unassembled WGS sequence"/>
</dbReference>
<dbReference type="GO" id="GO:0005829">
    <property type="term" value="C:cytosol"/>
    <property type="evidence" value="ECO:0007669"/>
    <property type="project" value="TreeGrafter"/>
</dbReference>
<dbReference type="PROSITE" id="PS51199">
    <property type="entry name" value="SF4_HELICASE"/>
    <property type="match status" value="1"/>
</dbReference>
<keyword evidence="4 13" id="KW-0547">Nucleotide-binding</keyword>
<evidence type="ECO:0000256" key="9">
    <source>
        <dbReference type="ARBA" id="ARBA00023235"/>
    </source>
</evidence>
<keyword evidence="17" id="KW-1185">Reference proteome</keyword>
<accession>A0A1M6I1P6</accession>
<feature type="region of interest" description="Disordered" evidence="14">
    <location>
        <begin position="514"/>
        <end position="541"/>
    </location>
</feature>
<evidence type="ECO:0000313" key="16">
    <source>
        <dbReference type="EMBL" id="SHJ28412.1"/>
    </source>
</evidence>
<dbReference type="InterPro" id="IPR027417">
    <property type="entry name" value="P-loop_NTPase"/>
</dbReference>
<dbReference type="CDD" id="cd00984">
    <property type="entry name" value="DnaB_C"/>
    <property type="match status" value="1"/>
</dbReference>
<evidence type="ECO:0000259" key="15">
    <source>
        <dbReference type="PROSITE" id="PS51199"/>
    </source>
</evidence>
<proteinExistence type="inferred from homology"/>
<evidence type="ECO:0000256" key="8">
    <source>
        <dbReference type="ARBA" id="ARBA00023125"/>
    </source>
</evidence>
<dbReference type="PANTHER" id="PTHR30153:SF2">
    <property type="entry name" value="REPLICATIVE DNA HELICASE"/>
    <property type="match status" value="1"/>
</dbReference>
<evidence type="ECO:0000256" key="10">
    <source>
        <dbReference type="ARBA" id="ARBA00044932"/>
    </source>
</evidence>
<sequence>MNDRMDDRLKQSAARAKAALINRPTMGPMGGPAGKLPPQALELEAAVLGALMLEKDALTTVIDILKPQSFYKEGHTRIFKAILNLFDKSEPIDILTVTHELREMGELETAGGAHYVANLTFKVNSAANIEYHARIITENAIKRELINIASTIQRDAFEDTTDVFNLLDKTEQDLFEVSESNIRKNFDDMRSLMGKAIKELEEKKNQKDGLTGVPSGFTALDRVTSGWQPSDLVIIAARPGMGKTAFVVSAMRNAAVEFKKPVAIFSLEMSSLQLVNRLISAEAELDSEKIKKGNLADYEWAQLNHKISALSSAPIYIDDTPGLSIRELRTKCRRLKAHHDIQMIIIDYLQLMTGNTDGKGAGNREQEIASISRALKGIAKELNVPVLALSQLSRSVETRGGDKKPQLSDLRESGSIEQDADMVIFLYRPEYYKITEDEMGNPTQGTGEVIIAKHRNGSLETVQLKFIGKFTKFADLDGTYGDASGNFLPAGSDYSAGRALPPSTFEEFQPNTLRIPSKMNNDTPAQPFPKKTFNDDEPLPF</sequence>
<keyword evidence="9" id="KW-0413">Isomerase</keyword>
<keyword evidence="2 13" id="KW-0639">Primosome</keyword>
<dbReference type="GO" id="GO:1990077">
    <property type="term" value="C:primosome complex"/>
    <property type="evidence" value="ECO:0007669"/>
    <property type="project" value="UniProtKB-UniRule"/>
</dbReference>
<dbReference type="SUPFAM" id="SSF48024">
    <property type="entry name" value="N-terminal domain of DnaB helicase"/>
    <property type="match status" value="1"/>
</dbReference>
<dbReference type="AlphaFoldDB" id="A0A1M6I1P6"/>
<dbReference type="InterPro" id="IPR003593">
    <property type="entry name" value="AAA+_ATPase"/>
</dbReference>
<dbReference type="STRING" id="1121955.SAMN02745146_2754"/>
<dbReference type="NCBIfam" id="TIGR00665">
    <property type="entry name" value="DnaB"/>
    <property type="match status" value="1"/>
</dbReference>
<dbReference type="EC" id="5.6.2.3" evidence="12 13"/>
<dbReference type="Gene3D" id="1.10.860.10">
    <property type="entry name" value="DNAb Helicase, Chain A"/>
    <property type="match status" value="1"/>
</dbReference>
<evidence type="ECO:0000256" key="7">
    <source>
        <dbReference type="ARBA" id="ARBA00022840"/>
    </source>
</evidence>
<dbReference type="GO" id="GO:0043139">
    <property type="term" value="F:5'-3' DNA helicase activity"/>
    <property type="evidence" value="ECO:0007669"/>
    <property type="project" value="UniProtKB-EC"/>
</dbReference>
<keyword evidence="8 13" id="KW-0238">DNA-binding</keyword>
<dbReference type="SMART" id="SM00382">
    <property type="entry name" value="AAA"/>
    <property type="match status" value="1"/>
</dbReference>
<dbReference type="GO" id="GO:0003677">
    <property type="term" value="F:DNA binding"/>
    <property type="evidence" value="ECO:0007669"/>
    <property type="project" value="UniProtKB-UniRule"/>
</dbReference>
<reference evidence="16 17" key="1">
    <citation type="submission" date="2016-11" db="EMBL/GenBank/DDBJ databases">
        <authorList>
            <person name="Jaros S."/>
            <person name="Januszkiewicz K."/>
            <person name="Wedrychowicz H."/>
        </authorList>
    </citation>
    <scope>NUCLEOTIDE SEQUENCE [LARGE SCALE GENOMIC DNA]</scope>
    <source>
        <strain evidence="16 17">DSM 21074</strain>
    </source>
</reference>
<feature type="compositionally biased region" description="Polar residues" evidence="14">
    <location>
        <begin position="514"/>
        <end position="524"/>
    </location>
</feature>
<evidence type="ECO:0000256" key="4">
    <source>
        <dbReference type="ARBA" id="ARBA00022741"/>
    </source>
</evidence>
<dbReference type="EMBL" id="FQYN01000005">
    <property type="protein sequence ID" value="SHJ28412.1"/>
    <property type="molecule type" value="Genomic_DNA"/>
</dbReference>
<dbReference type="GO" id="GO:0016887">
    <property type="term" value="F:ATP hydrolysis activity"/>
    <property type="evidence" value="ECO:0007669"/>
    <property type="project" value="RHEA"/>
</dbReference>
<evidence type="ECO:0000256" key="3">
    <source>
        <dbReference type="ARBA" id="ARBA00022705"/>
    </source>
</evidence>
<evidence type="ECO:0000256" key="11">
    <source>
        <dbReference type="ARBA" id="ARBA00048954"/>
    </source>
</evidence>
<dbReference type="FunFam" id="3.40.50.300:FF:000076">
    <property type="entry name" value="Replicative DNA helicase"/>
    <property type="match status" value="1"/>
</dbReference>
<evidence type="ECO:0000256" key="13">
    <source>
        <dbReference type="RuleBase" id="RU362085"/>
    </source>
</evidence>
<dbReference type="Pfam" id="PF00772">
    <property type="entry name" value="DnaB"/>
    <property type="match status" value="1"/>
</dbReference>
<dbReference type="GO" id="GO:0005524">
    <property type="term" value="F:ATP binding"/>
    <property type="evidence" value="ECO:0007669"/>
    <property type="project" value="UniProtKB-UniRule"/>
</dbReference>
<dbReference type="InterPro" id="IPR016136">
    <property type="entry name" value="DNA_helicase_N/primase_C"/>
</dbReference>
<keyword evidence="7 13" id="KW-0067">ATP-binding</keyword>
<keyword evidence="6 13" id="KW-0347">Helicase</keyword>
<dbReference type="NCBIfam" id="NF004384">
    <property type="entry name" value="PRK05748.1"/>
    <property type="match status" value="1"/>
</dbReference>
<dbReference type="Gene3D" id="3.40.50.300">
    <property type="entry name" value="P-loop containing nucleotide triphosphate hydrolases"/>
    <property type="match status" value="1"/>
</dbReference>
<dbReference type="InterPro" id="IPR007693">
    <property type="entry name" value="DNA_helicase_DnaB-like_N"/>
</dbReference>
<dbReference type="SUPFAM" id="SSF52540">
    <property type="entry name" value="P-loop containing nucleoside triphosphate hydrolases"/>
    <property type="match status" value="1"/>
</dbReference>
<comment type="catalytic activity">
    <reaction evidence="11 13">
        <text>ATP + H2O = ADP + phosphate + H(+)</text>
        <dbReference type="Rhea" id="RHEA:13065"/>
        <dbReference type="ChEBI" id="CHEBI:15377"/>
        <dbReference type="ChEBI" id="CHEBI:15378"/>
        <dbReference type="ChEBI" id="CHEBI:30616"/>
        <dbReference type="ChEBI" id="CHEBI:43474"/>
        <dbReference type="ChEBI" id="CHEBI:456216"/>
        <dbReference type="EC" id="5.6.2.3"/>
    </reaction>
</comment>
<dbReference type="FunFam" id="1.10.860.10:FF:000001">
    <property type="entry name" value="Replicative DNA helicase"/>
    <property type="match status" value="1"/>
</dbReference>
<keyword evidence="5 13" id="KW-0378">Hydrolase</keyword>
<protein>
    <recommendedName>
        <fullName evidence="12 13">Replicative DNA helicase</fullName>
        <ecNumber evidence="12 13">5.6.2.3</ecNumber>
    </recommendedName>
</protein>
<evidence type="ECO:0000256" key="14">
    <source>
        <dbReference type="SAM" id="MobiDB-lite"/>
    </source>
</evidence>
<keyword evidence="3 13" id="KW-0235">DNA replication</keyword>
<evidence type="ECO:0000256" key="2">
    <source>
        <dbReference type="ARBA" id="ARBA00022515"/>
    </source>
</evidence>
<dbReference type="GO" id="GO:0042802">
    <property type="term" value="F:identical protein binding"/>
    <property type="evidence" value="ECO:0007669"/>
    <property type="project" value="UniProtKB-ARBA"/>
</dbReference>
<evidence type="ECO:0000256" key="6">
    <source>
        <dbReference type="ARBA" id="ARBA00022806"/>
    </source>
</evidence>
<dbReference type="GO" id="GO:0006269">
    <property type="term" value="P:DNA replication, synthesis of primer"/>
    <property type="evidence" value="ECO:0007669"/>
    <property type="project" value="UniProtKB-UniRule"/>
</dbReference>
<comment type="function">
    <text evidence="10 13">The main replicative DNA helicase, it participates in initiation and elongation during chromosome replication. Travels ahead of the DNA replisome, separating dsDNA into templates for DNA synthesis. A processive ATP-dependent 5'-3' DNA helicase it has DNA-dependent ATPase activity.</text>
</comment>
<comment type="similarity">
    <text evidence="1 13">Belongs to the helicase family. DnaB subfamily.</text>
</comment>
<evidence type="ECO:0000256" key="5">
    <source>
        <dbReference type="ARBA" id="ARBA00022801"/>
    </source>
</evidence>
<evidence type="ECO:0000256" key="1">
    <source>
        <dbReference type="ARBA" id="ARBA00008428"/>
    </source>
</evidence>
<evidence type="ECO:0000313" key="17">
    <source>
        <dbReference type="Proteomes" id="UP000184418"/>
    </source>
</evidence>
<evidence type="ECO:0000256" key="12">
    <source>
        <dbReference type="NCBIfam" id="TIGR00665"/>
    </source>
</evidence>
<dbReference type="Pfam" id="PF03796">
    <property type="entry name" value="DnaB_C"/>
    <property type="match status" value="1"/>
</dbReference>
<name>A0A1M6I1P6_9BACT</name>
<dbReference type="PANTHER" id="PTHR30153">
    <property type="entry name" value="REPLICATIVE DNA HELICASE DNAB"/>
    <property type="match status" value="1"/>
</dbReference>
<organism evidence="16 17">
    <name type="scientific">Hymenobacter daecheongensis DSM 21074</name>
    <dbReference type="NCBI Taxonomy" id="1121955"/>
    <lineage>
        <taxon>Bacteria</taxon>
        <taxon>Pseudomonadati</taxon>
        <taxon>Bacteroidota</taxon>
        <taxon>Cytophagia</taxon>
        <taxon>Cytophagales</taxon>
        <taxon>Hymenobacteraceae</taxon>
        <taxon>Hymenobacter</taxon>
    </lineage>
</organism>
<dbReference type="InterPro" id="IPR036185">
    <property type="entry name" value="DNA_heli_DnaB-like_N_sf"/>
</dbReference>
<dbReference type="InterPro" id="IPR007694">
    <property type="entry name" value="DNA_helicase_DnaB-like_C"/>
</dbReference>
<dbReference type="InterPro" id="IPR007692">
    <property type="entry name" value="DNA_helicase_DnaB"/>
</dbReference>
<gene>
    <name evidence="16" type="ORF">SAMN02745146_2754</name>
</gene>